<evidence type="ECO:0000256" key="3">
    <source>
        <dbReference type="ARBA" id="ARBA00023172"/>
    </source>
</evidence>
<dbReference type="PROSITE" id="PS51736">
    <property type="entry name" value="RECOMBINASES_3"/>
    <property type="match status" value="1"/>
</dbReference>
<dbReference type="Gene3D" id="3.40.50.1390">
    <property type="entry name" value="Resolvase, N-terminal catalytic domain"/>
    <property type="match status" value="1"/>
</dbReference>
<evidence type="ECO:0000256" key="2">
    <source>
        <dbReference type="ARBA" id="ARBA00023125"/>
    </source>
</evidence>
<dbReference type="Proteomes" id="UP001628078">
    <property type="component" value="Unassembled WGS sequence"/>
</dbReference>
<accession>A0ABQ5JQ06</accession>
<dbReference type="InterPro" id="IPR036162">
    <property type="entry name" value="Resolvase-like_N_sf"/>
</dbReference>
<keyword evidence="1" id="KW-0229">DNA integration</keyword>
<dbReference type="InterPro" id="IPR006118">
    <property type="entry name" value="Recombinase_CS"/>
</dbReference>
<protein>
    <submittedName>
        <fullName evidence="5">DNA invertase</fullName>
    </submittedName>
</protein>
<dbReference type="RefSeq" id="WP_407884961.1">
    <property type="nucleotide sequence ID" value="NZ_BQXO01000012.1"/>
</dbReference>
<dbReference type="CDD" id="cd03768">
    <property type="entry name" value="SR_ResInv"/>
    <property type="match status" value="1"/>
</dbReference>
<keyword evidence="3" id="KW-0233">DNA recombination</keyword>
<dbReference type="PANTHER" id="PTHR30461">
    <property type="entry name" value="DNA-INVERTASE FROM LAMBDOID PROPHAGE"/>
    <property type="match status" value="1"/>
</dbReference>
<evidence type="ECO:0000256" key="1">
    <source>
        <dbReference type="ARBA" id="ARBA00022908"/>
    </source>
</evidence>
<dbReference type="SUPFAM" id="SSF53041">
    <property type="entry name" value="Resolvase-like"/>
    <property type="match status" value="1"/>
</dbReference>
<evidence type="ECO:0000259" key="4">
    <source>
        <dbReference type="PROSITE" id="PS51736"/>
    </source>
</evidence>
<reference evidence="5 6" key="1">
    <citation type="submission" date="2022-03" db="EMBL/GenBank/DDBJ databases">
        <title>Draft genome sequence of Furfurilactobacillus curtus JCM 31185.</title>
        <authorList>
            <person name="Suzuki S."/>
            <person name="Endo A."/>
            <person name="Kajikawa A."/>
        </authorList>
    </citation>
    <scope>NUCLEOTIDE SEQUENCE [LARGE SCALE GENOMIC DNA]</scope>
    <source>
        <strain evidence="5 6">JCM 31185</strain>
    </source>
</reference>
<sequence>MAKIIAYVRTSTNHQDLGIEFQRQAVSKFHPEQIFSEQVSGRKSSRPELTKALACLEEGDTLLVYKLDRLGRSVRQLVNIVAELDERGARFRSIHDNLDTGTTNGRFMFNMLSAVAELEADMISERTRDALKVTDKPLGRRRKLSPEQEDKVCNLHAKRRVSVRELSEQFGVSESYVYKLSKSRELR</sequence>
<dbReference type="SMART" id="SM00857">
    <property type="entry name" value="Resolvase"/>
    <property type="match status" value="1"/>
</dbReference>
<dbReference type="InterPro" id="IPR050639">
    <property type="entry name" value="SSR_resolvase"/>
</dbReference>
<proteinExistence type="predicted"/>
<dbReference type="InterPro" id="IPR006119">
    <property type="entry name" value="Resolv_N"/>
</dbReference>
<dbReference type="Pfam" id="PF00239">
    <property type="entry name" value="Resolvase"/>
    <property type="match status" value="1"/>
</dbReference>
<organism evidence="5 6">
    <name type="scientific">Furfurilactobacillus curtus</name>
    <dbReference type="NCBI Taxonomy" id="1746200"/>
    <lineage>
        <taxon>Bacteria</taxon>
        <taxon>Bacillati</taxon>
        <taxon>Bacillota</taxon>
        <taxon>Bacilli</taxon>
        <taxon>Lactobacillales</taxon>
        <taxon>Lactobacillaceae</taxon>
        <taxon>Furfurilactobacillus</taxon>
    </lineage>
</organism>
<gene>
    <name evidence="5" type="ORF">JCM31185_19340</name>
</gene>
<feature type="domain" description="Resolvase/invertase-type recombinase catalytic" evidence="4">
    <location>
        <begin position="3"/>
        <end position="138"/>
    </location>
</feature>
<keyword evidence="2" id="KW-0238">DNA-binding</keyword>
<dbReference type="PANTHER" id="PTHR30461:SF2">
    <property type="entry name" value="SERINE RECOMBINASE PINE-RELATED"/>
    <property type="match status" value="1"/>
</dbReference>
<dbReference type="EMBL" id="BQXO01000012">
    <property type="protein sequence ID" value="GKT06647.1"/>
    <property type="molecule type" value="Genomic_DNA"/>
</dbReference>
<name>A0ABQ5JQ06_9LACO</name>
<evidence type="ECO:0000313" key="6">
    <source>
        <dbReference type="Proteomes" id="UP001628078"/>
    </source>
</evidence>
<keyword evidence="6" id="KW-1185">Reference proteome</keyword>
<dbReference type="PROSITE" id="PS00398">
    <property type="entry name" value="RECOMBINASES_2"/>
    <property type="match status" value="1"/>
</dbReference>
<evidence type="ECO:0000313" key="5">
    <source>
        <dbReference type="EMBL" id="GKT06647.1"/>
    </source>
</evidence>
<dbReference type="Gene3D" id="1.10.10.60">
    <property type="entry name" value="Homeodomain-like"/>
    <property type="match status" value="1"/>
</dbReference>
<comment type="caution">
    <text evidence="5">The sequence shown here is derived from an EMBL/GenBank/DDBJ whole genome shotgun (WGS) entry which is preliminary data.</text>
</comment>